<accession>A0A2W0EKE2</accession>
<evidence type="ECO:0000313" key="2">
    <source>
        <dbReference type="Proteomes" id="UP000247437"/>
    </source>
</evidence>
<name>A0A2W0EKE2_PSEJE</name>
<sequence length="76" mass="7992">MGAGLLAKAVCQSTSLLNDTPHSRASPLPHGVCVMPMTMQHPLPNHPANSFESSIRALIAPCINGSTGITRAQEEE</sequence>
<comment type="caution">
    <text evidence="1">The sequence shown here is derived from an EMBL/GenBank/DDBJ whole genome shotgun (WGS) entry which is preliminary data.</text>
</comment>
<reference evidence="1 2" key="1">
    <citation type="journal article" date="2018" name="Appl. Microbiol. Biotechnol.">
        <title>Characterization of the caprolactam degradation pathway in Pseudomonas jessenii using mass spectrometry-based proteomics.</title>
        <authorList>
            <person name="Otzen M."/>
            <person name="Palacio C."/>
            <person name="Janssen D.B."/>
        </authorList>
    </citation>
    <scope>NUCLEOTIDE SEQUENCE [LARGE SCALE GENOMIC DNA]</scope>
    <source>
        <strain evidence="1 2">GO3</strain>
    </source>
</reference>
<evidence type="ECO:0000313" key="1">
    <source>
        <dbReference type="EMBL" id="PYY68963.1"/>
    </source>
</evidence>
<dbReference type="Proteomes" id="UP000247437">
    <property type="component" value="Unassembled WGS sequence"/>
</dbReference>
<gene>
    <name evidence="1" type="ORF">CRX42_19015</name>
</gene>
<organism evidence="1 2">
    <name type="scientific">Pseudomonas jessenii</name>
    <dbReference type="NCBI Taxonomy" id="77298"/>
    <lineage>
        <taxon>Bacteria</taxon>
        <taxon>Pseudomonadati</taxon>
        <taxon>Pseudomonadota</taxon>
        <taxon>Gammaproteobacteria</taxon>
        <taxon>Pseudomonadales</taxon>
        <taxon>Pseudomonadaceae</taxon>
        <taxon>Pseudomonas</taxon>
    </lineage>
</organism>
<dbReference type="OrthoDB" id="7033050at2"/>
<dbReference type="AlphaFoldDB" id="A0A2W0EKE2"/>
<proteinExistence type="predicted"/>
<dbReference type="EMBL" id="PDLL01000245">
    <property type="protein sequence ID" value="PYY68963.1"/>
    <property type="molecule type" value="Genomic_DNA"/>
</dbReference>
<protein>
    <submittedName>
        <fullName evidence="1">Uncharacterized protein</fullName>
    </submittedName>
</protein>